<dbReference type="PANTHER" id="PTHR48106">
    <property type="entry name" value="QUINONE OXIDOREDUCTASE PIG3-RELATED"/>
    <property type="match status" value="1"/>
</dbReference>
<sequence>MKAYVVNHAGGPEVLELMNVKTPKVKPGWTRIKVLGFGINHSEIFTREGKSPSVRFPRILGIEVVGEVDETTNTSAFTRDQKVISIMGEMGRAFDGSYAEYVLLPDKQIYPVETKLSIEELAAVPETYYTAYGIFKSLQIKSTDKVLIRAATSGVGLADLHLIKGLNSLIKVTGTTRNQNKVQSLLDAGFDQVIVAPDSDKLPEHTGYFDKIIDLIGPLSVRDTLKHLTEFGIVSATGELGGVWNLNNFDPITDIPNNRYLTGFYSGDVSQQKIQEMLNFIDTYHVDVKPTKVFDFSQVVQAHAYLESSHSFGKVVVTVN</sequence>
<dbReference type="GO" id="GO:0016651">
    <property type="term" value="F:oxidoreductase activity, acting on NAD(P)H"/>
    <property type="evidence" value="ECO:0007669"/>
    <property type="project" value="TreeGrafter"/>
</dbReference>
<evidence type="ECO:0000256" key="2">
    <source>
        <dbReference type="ARBA" id="ARBA00023002"/>
    </source>
</evidence>
<dbReference type="RefSeq" id="WP_057805098.1">
    <property type="nucleotide sequence ID" value="NZ_BJYP01000007.1"/>
</dbReference>
<evidence type="ECO:0000313" key="7">
    <source>
        <dbReference type="Proteomes" id="UP000182818"/>
    </source>
</evidence>
<dbReference type="CDD" id="cd08243">
    <property type="entry name" value="quinone_oxidoreductase_like_1"/>
    <property type="match status" value="1"/>
</dbReference>
<evidence type="ECO:0000313" key="6">
    <source>
        <dbReference type="Proteomes" id="UP000051749"/>
    </source>
</evidence>
<dbReference type="EMBL" id="FOGK01000003">
    <property type="protein sequence ID" value="SER24593.1"/>
    <property type="molecule type" value="Genomic_DNA"/>
</dbReference>
<gene>
    <name evidence="4" type="ORF">IV87_GL000882</name>
    <name evidence="5" type="ORF">SAMN04487973_103100</name>
</gene>
<reference evidence="4 6" key="1">
    <citation type="journal article" date="2015" name="Genome Announc.">
        <title>Expanding the biotechnology potential of lactobacilli through comparative genomics of 213 strains and associated genera.</title>
        <authorList>
            <person name="Sun Z."/>
            <person name="Harris H.M."/>
            <person name="McCann A."/>
            <person name="Guo C."/>
            <person name="Argimon S."/>
            <person name="Zhang W."/>
            <person name="Yang X."/>
            <person name="Jeffery I.B."/>
            <person name="Cooney J.C."/>
            <person name="Kagawa T.F."/>
            <person name="Liu W."/>
            <person name="Song Y."/>
            <person name="Salvetti E."/>
            <person name="Wrobel A."/>
            <person name="Rasinkangas P."/>
            <person name="Parkhill J."/>
            <person name="Rea M.C."/>
            <person name="O'Sullivan O."/>
            <person name="Ritari J."/>
            <person name="Douillard F.P."/>
            <person name="Paul Ross R."/>
            <person name="Yang R."/>
            <person name="Briner A.E."/>
            <person name="Felis G.E."/>
            <person name="de Vos W.M."/>
            <person name="Barrangou R."/>
            <person name="Klaenhammer T.R."/>
            <person name="Caufield P.W."/>
            <person name="Cui Y."/>
            <person name="Zhang H."/>
            <person name="O'Toole P.W."/>
        </authorList>
    </citation>
    <scope>NUCLEOTIDE SEQUENCE [LARGE SCALE GENOMIC DNA]</scope>
    <source>
        <strain evidence="4 6">DSM 22301</strain>
    </source>
</reference>
<evidence type="ECO:0000259" key="3">
    <source>
        <dbReference type="SMART" id="SM00829"/>
    </source>
</evidence>
<dbReference type="AlphaFoldDB" id="A0A0R2K9W8"/>
<name>A0A0R2K9W8_9LACO</name>
<dbReference type="InterPro" id="IPR011032">
    <property type="entry name" value="GroES-like_sf"/>
</dbReference>
<protein>
    <submittedName>
        <fullName evidence="5">NADPH:quinone reductase</fullName>
    </submittedName>
    <submittedName>
        <fullName evidence="4">Oxidoreductase</fullName>
    </submittedName>
</protein>
<dbReference type="Proteomes" id="UP000182818">
    <property type="component" value="Unassembled WGS sequence"/>
</dbReference>
<dbReference type="EMBL" id="JQBY01000002">
    <property type="protein sequence ID" value="KRN83450.1"/>
    <property type="molecule type" value="Genomic_DNA"/>
</dbReference>
<dbReference type="STRING" id="319653.SAMN04487973_103100"/>
<comment type="caution">
    <text evidence="4">The sequence shown here is derived from an EMBL/GenBank/DDBJ whole genome shotgun (WGS) entry which is preliminary data.</text>
</comment>
<dbReference type="SMART" id="SM00829">
    <property type="entry name" value="PKS_ER"/>
    <property type="match status" value="1"/>
</dbReference>
<dbReference type="PATRIC" id="fig|319653.3.peg.892"/>
<dbReference type="GO" id="GO:0070402">
    <property type="term" value="F:NADPH binding"/>
    <property type="evidence" value="ECO:0007669"/>
    <property type="project" value="TreeGrafter"/>
</dbReference>
<dbReference type="OrthoDB" id="9792162at2"/>
<reference evidence="5 7" key="2">
    <citation type="submission" date="2016-10" db="EMBL/GenBank/DDBJ databases">
        <authorList>
            <person name="Varghese N."/>
            <person name="Submissions S."/>
        </authorList>
    </citation>
    <scope>NUCLEOTIDE SEQUENCE [LARGE SCALE GENOMIC DNA]</scope>
    <source>
        <strain evidence="5 7">CGMCC 1.3889</strain>
    </source>
</reference>
<dbReference type="InterPro" id="IPR036291">
    <property type="entry name" value="NAD(P)-bd_dom_sf"/>
</dbReference>
<evidence type="ECO:0000313" key="5">
    <source>
        <dbReference type="EMBL" id="SER24593.1"/>
    </source>
</evidence>
<organism evidence="4 6">
    <name type="scientific">Pediococcus ethanolidurans</name>
    <dbReference type="NCBI Taxonomy" id="319653"/>
    <lineage>
        <taxon>Bacteria</taxon>
        <taxon>Bacillati</taxon>
        <taxon>Bacillota</taxon>
        <taxon>Bacilli</taxon>
        <taxon>Lactobacillales</taxon>
        <taxon>Lactobacillaceae</taxon>
        <taxon>Pediococcus</taxon>
    </lineage>
</organism>
<keyword evidence="7" id="KW-1185">Reference proteome</keyword>
<dbReference type="Proteomes" id="UP000051749">
    <property type="component" value="Unassembled WGS sequence"/>
</dbReference>
<dbReference type="InterPro" id="IPR020843">
    <property type="entry name" value="ER"/>
</dbReference>
<dbReference type="InterPro" id="IPR013154">
    <property type="entry name" value="ADH-like_N"/>
</dbReference>
<evidence type="ECO:0000256" key="1">
    <source>
        <dbReference type="ARBA" id="ARBA00022857"/>
    </source>
</evidence>
<evidence type="ECO:0000313" key="4">
    <source>
        <dbReference type="EMBL" id="KRN83450.1"/>
    </source>
</evidence>
<keyword evidence="1" id="KW-0521">NADP</keyword>
<feature type="domain" description="Enoyl reductase (ER)" evidence="3">
    <location>
        <begin position="10"/>
        <end position="317"/>
    </location>
</feature>
<keyword evidence="2" id="KW-0560">Oxidoreductase</keyword>
<proteinExistence type="predicted"/>
<accession>A0A0R2K9W8</accession>
<dbReference type="Pfam" id="PF08240">
    <property type="entry name" value="ADH_N"/>
    <property type="match status" value="1"/>
</dbReference>
<dbReference type="SUPFAM" id="SSF50129">
    <property type="entry name" value="GroES-like"/>
    <property type="match status" value="1"/>
</dbReference>
<dbReference type="Pfam" id="PF13602">
    <property type="entry name" value="ADH_zinc_N_2"/>
    <property type="match status" value="1"/>
</dbReference>
<dbReference type="SUPFAM" id="SSF51735">
    <property type="entry name" value="NAD(P)-binding Rossmann-fold domains"/>
    <property type="match status" value="1"/>
</dbReference>
<dbReference type="Gene3D" id="3.90.180.10">
    <property type="entry name" value="Medium-chain alcohol dehydrogenases, catalytic domain"/>
    <property type="match status" value="1"/>
</dbReference>
<dbReference type="Gene3D" id="3.40.50.720">
    <property type="entry name" value="NAD(P)-binding Rossmann-like Domain"/>
    <property type="match status" value="1"/>
</dbReference>
<dbReference type="GeneID" id="76042737"/>